<dbReference type="AlphaFoldDB" id="K9WK31"/>
<dbReference type="Proteomes" id="UP000010471">
    <property type="component" value="Chromosome"/>
</dbReference>
<proteinExistence type="predicted"/>
<evidence type="ECO:0000313" key="1">
    <source>
        <dbReference type="EMBL" id="AFZ20548.1"/>
    </source>
</evidence>
<name>K9WK31_9CYAN</name>
<reference evidence="1 2" key="1">
    <citation type="submission" date="2012-06" db="EMBL/GenBank/DDBJ databases">
        <title>Finished chromosome of genome of Microcoleus sp. PCC 7113.</title>
        <authorList>
            <consortium name="US DOE Joint Genome Institute"/>
            <person name="Gugger M."/>
            <person name="Coursin T."/>
            <person name="Rippka R."/>
            <person name="Tandeau De Marsac N."/>
            <person name="Huntemann M."/>
            <person name="Wei C.-L."/>
            <person name="Han J."/>
            <person name="Detter J.C."/>
            <person name="Han C."/>
            <person name="Tapia R."/>
            <person name="Chen A."/>
            <person name="Kyrpides N."/>
            <person name="Mavromatis K."/>
            <person name="Markowitz V."/>
            <person name="Szeto E."/>
            <person name="Ivanova N."/>
            <person name="Pagani I."/>
            <person name="Pati A."/>
            <person name="Goodwin L."/>
            <person name="Nordberg H.P."/>
            <person name="Cantor M.N."/>
            <person name="Hua S.X."/>
            <person name="Woyke T."/>
            <person name="Kerfeld C.A."/>
        </authorList>
    </citation>
    <scope>NUCLEOTIDE SEQUENCE [LARGE SCALE GENOMIC DNA]</scope>
    <source>
        <strain evidence="1 2">PCC 7113</strain>
    </source>
</reference>
<dbReference type="KEGG" id="mic:Mic7113_4882"/>
<sequence length="109" mass="12465">MDITFVNLTLLKINGEIENLSGHIYPTATYQKILNNPRLRQKLLTYILDRVPNNYAALNADKIVTISPESLYCSIREKVEIKQFVQQGVVYLILSELNKSSLLNQRDAV</sequence>
<protein>
    <submittedName>
        <fullName evidence="1">Uncharacterized protein</fullName>
    </submittedName>
</protein>
<organism evidence="1 2">
    <name type="scientific">Allocoleopsis franciscana PCC 7113</name>
    <dbReference type="NCBI Taxonomy" id="1173027"/>
    <lineage>
        <taxon>Bacteria</taxon>
        <taxon>Bacillati</taxon>
        <taxon>Cyanobacteriota</taxon>
        <taxon>Cyanophyceae</taxon>
        <taxon>Coleofasciculales</taxon>
        <taxon>Coleofasciculaceae</taxon>
        <taxon>Allocoleopsis</taxon>
        <taxon>Allocoleopsis franciscana</taxon>
    </lineage>
</organism>
<dbReference type="RefSeq" id="WP_015184683.1">
    <property type="nucleotide sequence ID" value="NC_019738.1"/>
</dbReference>
<dbReference type="EMBL" id="CP003630">
    <property type="protein sequence ID" value="AFZ20548.1"/>
    <property type="molecule type" value="Genomic_DNA"/>
</dbReference>
<dbReference type="HOGENOM" id="CLU_168182_0_0_3"/>
<evidence type="ECO:0000313" key="2">
    <source>
        <dbReference type="Proteomes" id="UP000010471"/>
    </source>
</evidence>
<gene>
    <name evidence="1" type="ORF">Mic7113_4882</name>
</gene>
<keyword evidence="2" id="KW-1185">Reference proteome</keyword>
<accession>K9WK31</accession>